<gene>
    <name evidence="1" type="ORF">FWK35_00031549</name>
</gene>
<feature type="non-terminal residue" evidence="1">
    <location>
        <position position="68"/>
    </location>
</feature>
<proteinExistence type="predicted"/>
<name>A0A6G0VRJ2_APHCR</name>
<sequence length="68" mass="7321">MLADLIRDDTSDDDESAEKVLNGAGVEDPKKDCCPKLKGAADEPMKPSWTTFEPKNPAGLAVELYAVI</sequence>
<organism evidence="1 2">
    <name type="scientific">Aphis craccivora</name>
    <name type="common">Cowpea aphid</name>
    <dbReference type="NCBI Taxonomy" id="307492"/>
    <lineage>
        <taxon>Eukaryota</taxon>
        <taxon>Metazoa</taxon>
        <taxon>Ecdysozoa</taxon>
        <taxon>Arthropoda</taxon>
        <taxon>Hexapoda</taxon>
        <taxon>Insecta</taxon>
        <taxon>Pterygota</taxon>
        <taxon>Neoptera</taxon>
        <taxon>Paraneoptera</taxon>
        <taxon>Hemiptera</taxon>
        <taxon>Sternorrhyncha</taxon>
        <taxon>Aphidomorpha</taxon>
        <taxon>Aphidoidea</taxon>
        <taxon>Aphididae</taxon>
        <taxon>Aphidini</taxon>
        <taxon>Aphis</taxon>
        <taxon>Aphis</taxon>
    </lineage>
</organism>
<reference evidence="1 2" key="1">
    <citation type="submission" date="2019-08" db="EMBL/GenBank/DDBJ databases">
        <title>Whole genome of Aphis craccivora.</title>
        <authorList>
            <person name="Voronova N.V."/>
            <person name="Shulinski R.S."/>
            <person name="Bandarenka Y.V."/>
            <person name="Zhorov D.G."/>
            <person name="Warner D."/>
        </authorList>
    </citation>
    <scope>NUCLEOTIDE SEQUENCE [LARGE SCALE GENOMIC DNA]</scope>
    <source>
        <strain evidence="1">180601</strain>
        <tissue evidence="1">Whole Body</tissue>
    </source>
</reference>
<dbReference type="AlphaFoldDB" id="A0A6G0VRJ2"/>
<dbReference type="EMBL" id="VUJU01013332">
    <property type="protein sequence ID" value="KAF0705156.1"/>
    <property type="molecule type" value="Genomic_DNA"/>
</dbReference>
<protein>
    <submittedName>
        <fullName evidence="1">Uncharacterized protein</fullName>
    </submittedName>
</protein>
<evidence type="ECO:0000313" key="1">
    <source>
        <dbReference type="EMBL" id="KAF0705156.1"/>
    </source>
</evidence>
<evidence type="ECO:0000313" key="2">
    <source>
        <dbReference type="Proteomes" id="UP000478052"/>
    </source>
</evidence>
<dbReference type="Proteomes" id="UP000478052">
    <property type="component" value="Unassembled WGS sequence"/>
</dbReference>
<keyword evidence="2" id="KW-1185">Reference proteome</keyword>
<accession>A0A6G0VRJ2</accession>
<comment type="caution">
    <text evidence="1">The sequence shown here is derived from an EMBL/GenBank/DDBJ whole genome shotgun (WGS) entry which is preliminary data.</text>
</comment>